<dbReference type="Gene3D" id="1.25.40.20">
    <property type="entry name" value="Ankyrin repeat-containing domain"/>
    <property type="match status" value="2"/>
</dbReference>
<proteinExistence type="predicted"/>
<name>A0AAD3CZL3_9STRA</name>
<dbReference type="InterPro" id="IPR002110">
    <property type="entry name" value="Ankyrin_rpt"/>
</dbReference>
<dbReference type="Pfam" id="PF00023">
    <property type="entry name" value="Ank"/>
    <property type="match status" value="1"/>
</dbReference>
<keyword evidence="3" id="KW-1185">Reference proteome</keyword>
<dbReference type="Proteomes" id="UP001054902">
    <property type="component" value="Unassembled WGS sequence"/>
</dbReference>
<dbReference type="PROSITE" id="PS50297">
    <property type="entry name" value="ANK_REP_REGION"/>
    <property type="match status" value="1"/>
</dbReference>
<evidence type="ECO:0000256" key="1">
    <source>
        <dbReference type="PROSITE-ProRule" id="PRU00023"/>
    </source>
</evidence>
<dbReference type="InterPro" id="IPR036770">
    <property type="entry name" value="Ankyrin_rpt-contain_sf"/>
</dbReference>
<dbReference type="PROSITE" id="PS50088">
    <property type="entry name" value="ANK_REPEAT"/>
    <property type="match status" value="1"/>
</dbReference>
<evidence type="ECO:0000313" key="3">
    <source>
        <dbReference type="Proteomes" id="UP001054902"/>
    </source>
</evidence>
<protein>
    <submittedName>
        <fullName evidence="2">Uncharacterized protein</fullName>
    </submittedName>
</protein>
<gene>
    <name evidence="2" type="ORF">CTEN210_10401</name>
</gene>
<dbReference type="EMBL" id="BLLK01000047">
    <property type="protein sequence ID" value="GFH53925.1"/>
    <property type="molecule type" value="Genomic_DNA"/>
</dbReference>
<evidence type="ECO:0000313" key="2">
    <source>
        <dbReference type="EMBL" id="GFH53925.1"/>
    </source>
</evidence>
<accession>A0AAD3CZL3</accession>
<organism evidence="2 3">
    <name type="scientific">Chaetoceros tenuissimus</name>
    <dbReference type="NCBI Taxonomy" id="426638"/>
    <lineage>
        <taxon>Eukaryota</taxon>
        <taxon>Sar</taxon>
        <taxon>Stramenopiles</taxon>
        <taxon>Ochrophyta</taxon>
        <taxon>Bacillariophyta</taxon>
        <taxon>Coscinodiscophyceae</taxon>
        <taxon>Chaetocerotophycidae</taxon>
        <taxon>Chaetocerotales</taxon>
        <taxon>Chaetocerotaceae</taxon>
        <taxon>Chaetoceros</taxon>
    </lineage>
</organism>
<comment type="caution">
    <text evidence="2">The sequence shown here is derived from an EMBL/GenBank/DDBJ whole genome shotgun (WGS) entry which is preliminary data.</text>
</comment>
<keyword evidence="1" id="KW-0040">ANK repeat</keyword>
<dbReference type="SMART" id="SM00248">
    <property type="entry name" value="ANK"/>
    <property type="match status" value="3"/>
</dbReference>
<dbReference type="AlphaFoldDB" id="A0AAD3CZL3"/>
<dbReference type="PANTHER" id="PTHR24121:SF21">
    <property type="entry name" value="ANKYRIN REPEAT FAMILY PROTEIN"/>
    <property type="match status" value="1"/>
</dbReference>
<dbReference type="PANTHER" id="PTHR24121">
    <property type="entry name" value="NO MECHANORECEPTOR POTENTIAL C, ISOFORM D-RELATED"/>
    <property type="match status" value="1"/>
</dbReference>
<dbReference type="SUPFAM" id="SSF48403">
    <property type="entry name" value="Ankyrin repeat"/>
    <property type="match status" value="1"/>
</dbReference>
<reference evidence="2 3" key="1">
    <citation type="journal article" date="2021" name="Sci. Rep.">
        <title>The genome of the diatom Chaetoceros tenuissimus carries an ancient integrated fragment of an extant virus.</title>
        <authorList>
            <person name="Hongo Y."/>
            <person name="Kimura K."/>
            <person name="Takaki Y."/>
            <person name="Yoshida Y."/>
            <person name="Baba S."/>
            <person name="Kobayashi G."/>
            <person name="Nagasaki K."/>
            <person name="Hano T."/>
            <person name="Tomaru Y."/>
        </authorList>
    </citation>
    <scope>NUCLEOTIDE SEQUENCE [LARGE SCALE GENOMIC DNA]</scope>
    <source>
        <strain evidence="2 3">NIES-3715</strain>
    </source>
</reference>
<feature type="repeat" description="ANK" evidence="1">
    <location>
        <begin position="169"/>
        <end position="196"/>
    </location>
</feature>
<sequence>MDELGKHCWIHDWYNATVFLLPSNKTEKWKKKEELMSKDFYGMTCLHSACAKNMSRYKHAPKEVIKLMIDIGGDDLLMEKDNYCDYTPLQMLAYDQNTNVEMMKILLELGGGKELIKKSGYSHGYTMLHELSMQSAQWSWETDEPSLQRIKLILDYTGKELLFARTEENGRTPLHLACMERAPVNVINMLVEAGGEELVLLTDNDGLTALHFLCYDIDEDIDGLLKIAILLNCCGSKLLPMKTNDLRTALDFAKEEGASQEILEALGLKKRKKLLGKAFSKEKTLTEAATCGAITSVQCQA</sequence>